<evidence type="ECO:0000256" key="4">
    <source>
        <dbReference type="ARBA" id="ARBA00022881"/>
    </source>
</evidence>
<accession>A0A9D1DB08</accession>
<dbReference type="CDD" id="cd10434">
    <property type="entry name" value="GIY-YIG_UvrC_Cho"/>
    <property type="match status" value="1"/>
</dbReference>
<proteinExistence type="inferred from homology"/>
<dbReference type="InterPro" id="IPR047296">
    <property type="entry name" value="GIY-YIG_UvrC_Cho"/>
</dbReference>
<evidence type="ECO:0000259" key="8">
    <source>
        <dbReference type="PROSITE" id="PS50164"/>
    </source>
</evidence>
<dbReference type="InterPro" id="IPR010994">
    <property type="entry name" value="RuvA_2-like"/>
</dbReference>
<keyword evidence="3 7" id="KW-0228">DNA excision</keyword>
<dbReference type="EMBL" id="DVHB01000062">
    <property type="protein sequence ID" value="HIR39421.1"/>
    <property type="molecule type" value="Genomic_DNA"/>
</dbReference>
<evidence type="ECO:0000256" key="6">
    <source>
        <dbReference type="ARBA" id="ARBA00023236"/>
    </source>
</evidence>
<dbReference type="PANTHER" id="PTHR30562:SF1">
    <property type="entry name" value="UVRABC SYSTEM PROTEIN C"/>
    <property type="match status" value="1"/>
</dbReference>
<keyword evidence="4 7" id="KW-0267">Excision nuclease</keyword>
<dbReference type="SUPFAM" id="SSF82771">
    <property type="entry name" value="GIY-YIG endonuclease"/>
    <property type="match status" value="1"/>
</dbReference>
<dbReference type="Gene3D" id="1.10.150.20">
    <property type="entry name" value="5' to 3' exonuclease, C-terminal subdomain"/>
    <property type="match status" value="1"/>
</dbReference>
<dbReference type="HAMAP" id="MF_00203">
    <property type="entry name" value="UvrC"/>
    <property type="match status" value="1"/>
</dbReference>
<dbReference type="SUPFAM" id="SSF46600">
    <property type="entry name" value="C-terminal UvrC-binding domain of UvrB"/>
    <property type="match status" value="1"/>
</dbReference>
<dbReference type="NCBIfam" id="NF001824">
    <property type="entry name" value="PRK00558.1-5"/>
    <property type="match status" value="1"/>
</dbReference>
<dbReference type="PROSITE" id="PS50164">
    <property type="entry name" value="GIY_YIG"/>
    <property type="match status" value="1"/>
</dbReference>
<keyword evidence="5 7" id="KW-0234">DNA repair</keyword>
<dbReference type="SMART" id="SM00465">
    <property type="entry name" value="GIYc"/>
    <property type="match status" value="1"/>
</dbReference>
<evidence type="ECO:0000256" key="1">
    <source>
        <dbReference type="ARBA" id="ARBA00022490"/>
    </source>
</evidence>
<comment type="subcellular location">
    <subcellularLocation>
        <location evidence="7">Cytoplasm</location>
    </subcellularLocation>
</comment>
<evidence type="ECO:0000256" key="7">
    <source>
        <dbReference type="HAMAP-Rule" id="MF_00203"/>
    </source>
</evidence>
<name>A0A9D1DB08_9FIRM</name>
<organism evidence="10 11">
    <name type="scientific">Candidatus Coproplasma stercoripullorum</name>
    <dbReference type="NCBI Taxonomy" id="2840751"/>
    <lineage>
        <taxon>Bacteria</taxon>
        <taxon>Bacillati</taxon>
        <taxon>Bacillota</taxon>
        <taxon>Clostridia</taxon>
        <taxon>Eubacteriales</taxon>
        <taxon>Candidatus Coproplasma</taxon>
    </lineage>
</organism>
<keyword evidence="1 7" id="KW-0963">Cytoplasm</keyword>
<dbReference type="InterPro" id="IPR000305">
    <property type="entry name" value="GIY-YIG_endonuc"/>
</dbReference>
<dbReference type="Proteomes" id="UP000824179">
    <property type="component" value="Unassembled WGS sequence"/>
</dbReference>
<evidence type="ECO:0000313" key="11">
    <source>
        <dbReference type="Proteomes" id="UP000824179"/>
    </source>
</evidence>
<dbReference type="PANTHER" id="PTHR30562">
    <property type="entry name" value="UVRC/OXIDOREDUCTASE"/>
    <property type="match status" value="1"/>
</dbReference>
<comment type="function">
    <text evidence="7">The UvrABC repair system catalyzes the recognition and processing of DNA lesions. UvrC both incises the 5' and 3' sides of the lesion. The N-terminal half is responsible for the 3' incision and the C-terminal half is responsible for the 5' incision.</text>
</comment>
<dbReference type="InterPro" id="IPR001162">
    <property type="entry name" value="UvrC_RNase_H_dom"/>
</dbReference>
<dbReference type="PROSITE" id="PS50165">
    <property type="entry name" value="UVRC"/>
    <property type="match status" value="1"/>
</dbReference>
<dbReference type="GO" id="GO:0009380">
    <property type="term" value="C:excinuclease repair complex"/>
    <property type="evidence" value="ECO:0007669"/>
    <property type="project" value="InterPro"/>
</dbReference>
<evidence type="ECO:0000313" key="10">
    <source>
        <dbReference type="EMBL" id="HIR39421.1"/>
    </source>
</evidence>
<evidence type="ECO:0000259" key="9">
    <source>
        <dbReference type="PROSITE" id="PS50165"/>
    </source>
</evidence>
<dbReference type="Gene3D" id="3.30.420.340">
    <property type="entry name" value="UvrC, RNAse H endonuclease domain"/>
    <property type="match status" value="1"/>
</dbReference>
<dbReference type="InterPro" id="IPR004791">
    <property type="entry name" value="UvrC"/>
</dbReference>
<comment type="similarity">
    <text evidence="7">Belongs to the UvrC family.</text>
</comment>
<evidence type="ECO:0000256" key="2">
    <source>
        <dbReference type="ARBA" id="ARBA00022763"/>
    </source>
</evidence>
<dbReference type="InterPro" id="IPR036876">
    <property type="entry name" value="UVR_dom_sf"/>
</dbReference>
<dbReference type="Pfam" id="PF14520">
    <property type="entry name" value="HHH_5"/>
    <property type="match status" value="1"/>
</dbReference>
<feature type="domain" description="UvrC family homology region profile" evidence="9">
    <location>
        <begin position="252"/>
        <end position="482"/>
    </location>
</feature>
<dbReference type="InterPro" id="IPR038476">
    <property type="entry name" value="UvrC_RNase_H_dom_sf"/>
</dbReference>
<evidence type="ECO:0000256" key="3">
    <source>
        <dbReference type="ARBA" id="ARBA00022769"/>
    </source>
</evidence>
<comment type="caution">
    <text evidence="10">The sequence shown here is derived from an EMBL/GenBank/DDBJ whole genome shotgun (WGS) entry which is preliminary data.</text>
</comment>
<dbReference type="FunFam" id="3.40.1440.10:FF:000001">
    <property type="entry name" value="UvrABC system protein C"/>
    <property type="match status" value="1"/>
</dbReference>
<dbReference type="InterPro" id="IPR035901">
    <property type="entry name" value="GIY-YIG_endonuc_sf"/>
</dbReference>
<dbReference type="SMART" id="SM00278">
    <property type="entry name" value="HhH1"/>
    <property type="match status" value="2"/>
</dbReference>
<reference evidence="10" key="2">
    <citation type="journal article" date="2021" name="PeerJ">
        <title>Extensive microbial diversity within the chicken gut microbiome revealed by metagenomics and culture.</title>
        <authorList>
            <person name="Gilroy R."/>
            <person name="Ravi A."/>
            <person name="Getino M."/>
            <person name="Pursley I."/>
            <person name="Horton D.L."/>
            <person name="Alikhan N.F."/>
            <person name="Baker D."/>
            <person name="Gharbi K."/>
            <person name="Hall N."/>
            <person name="Watson M."/>
            <person name="Adriaenssens E.M."/>
            <person name="Foster-Nyarko E."/>
            <person name="Jarju S."/>
            <person name="Secka A."/>
            <person name="Antonio M."/>
            <person name="Oren A."/>
            <person name="Chaudhuri R.R."/>
            <person name="La Ragione R."/>
            <person name="Hildebrand F."/>
            <person name="Pallen M.J."/>
        </authorList>
    </citation>
    <scope>NUCLEOTIDE SEQUENCE</scope>
    <source>
        <strain evidence="10">ChiW25-3613</strain>
    </source>
</reference>
<dbReference type="Pfam" id="PF01541">
    <property type="entry name" value="GIY-YIG"/>
    <property type="match status" value="1"/>
</dbReference>
<sequence length="605" mass="69447">MDIIREKLKLLPDNPGVYIMLDKYSNVIYVGKARILKNRVRQYFHSTPKPDKVMRMVENIADFNYIITKTERDALALENNLIKKYKPKYNILLKDDKTYPYIRVNLHDQFPGFYVTRKVKRDGARYYGPYMGGVSYKDILEILQLTFQIRLCHTAIGEKPKRECLNYHIGRCLAPCAHRCTEEEYAACVKRAVSFLDGNYKDAEALLKEKMLSAAAGENFELALDYRNKIDMLSKLEARRITSLSNFLDADVIAYTTNNLYSAVNVLITRKGIMQGGTSYALEDAHASDSEALSQFITQYYANKLPPLEIITESCLEGERELLEEFFKEKYDKSVKITFAKQGVKAQLLSMAQENAHEYLEKSIDKIKHKDDMTVNACRRLQAVLGLEKYPRRMECYDISNISGVDKVGSMVVFVDGEADRNSYRRFRIKTVEGANDFASLQEVLMRRLSKLGTDEEDRFPKPDLIIIDGGKGQLSAVEKIFNDMNVGGIELISLAKREEEIFTLNSDESVKIDHRDFALKMLQRIRDEAHRFAITYFRNLHSKRNLESVLSEIDGVGKKKRMALLDKFGTIDRIMNASESELAETEGIGPVLAKTIYDYFNEKL</sequence>
<dbReference type="AlphaFoldDB" id="A0A9D1DB08"/>
<dbReference type="Pfam" id="PF08459">
    <property type="entry name" value="UvrC_RNaseH_dom"/>
    <property type="match status" value="1"/>
</dbReference>
<dbReference type="GO" id="GO:0009432">
    <property type="term" value="P:SOS response"/>
    <property type="evidence" value="ECO:0007669"/>
    <property type="project" value="UniProtKB-UniRule"/>
</dbReference>
<dbReference type="InterPro" id="IPR003583">
    <property type="entry name" value="Hlx-hairpin-Hlx_DNA-bd_motif"/>
</dbReference>
<dbReference type="GO" id="GO:0009381">
    <property type="term" value="F:excinuclease ABC activity"/>
    <property type="evidence" value="ECO:0007669"/>
    <property type="project" value="UniProtKB-UniRule"/>
</dbReference>
<keyword evidence="6 7" id="KW-0742">SOS response</keyword>
<keyword evidence="2 7" id="KW-0227">DNA damage</keyword>
<protein>
    <recommendedName>
        <fullName evidence="7">UvrABC system protein C</fullName>
        <shortName evidence="7">Protein UvrC</shortName>
    </recommendedName>
    <alternativeName>
        <fullName evidence="7">Excinuclease ABC subunit C</fullName>
    </alternativeName>
</protein>
<gene>
    <name evidence="7 10" type="primary">uvrC</name>
    <name evidence="10" type="ORF">IAB90_03465</name>
</gene>
<dbReference type="GO" id="GO:0003677">
    <property type="term" value="F:DNA binding"/>
    <property type="evidence" value="ECO:0007669"/>
    <property type="project" value="UniProtKB-UniRule"/>
</dbReference>
<dbReference type="GO" id="GO:0006289">
    <property type="term" value="P:nucleotide-excision repair"/>
    <property type="evidence" value="ECO:0007669"/>
    <property type="project" value="UniProtKB-UniRule"/>
</dbReference>
<dbReference type="GO" id="GO:0005737">
    <property type="term" value="C:cytoplasm"/>
    <property type="evidence" value="ECO:0007669"/>
    <property type="project" value="UniProtKB-SubCell"/>
</dbReference>
<dbReference type="SUPFAM" id="SSF47781">
    <property type="entry name" value="RuvA domain 2-like"/>
    <property type="match status" value="1"/>
</dbReference>
<dbReference type="InterPro" id="IPR050066">
    <property type="entry name" value="UvrABC_protein_C"/>
</dbReference>
<evidence type="ECO:0000256" key="5">
    <source>
        <dbReference type="ARBA" id="ARBA00023204"/>
    </source>
</evidence>
<dbReference type="Gene3D" id="3.40.1440.10">
    <property type="entry name" value="GIY-YIG endonuclease"/>
    <property type="match status" value="1"/>
</dbReference>
<feature type="domain" description="GIY-YIG" evidence="8">
    <location>
        <begin position="13"/>
        <end position="91"/>
    </location>
</feature>
<comment type="subunit">
    <text evidence="7">Interacts with UvrB in an incision complex.</text>
</comment>
<dbReference type="NCBIfam" id="TIGR00194">
    <property type="entry name" value="uvrC"/>
    <property type="match status" value="1"/>
</dbReference>
<reference evidence="10" key="1">
    <citation type="submission" date="2020-10" db="EMBL/GenBank/DDBJ databases">
        <authorList>
            <person name="Gilroy R."/>
        </authorList>
    </citation>
    <scope>NUCLEOTIDE SEQUENCE</scope>
    <source>
        <strain evidence="10">ChiW25-3613</strain>
    </source>
</reference>
<dbReference type="Pfam" id="PF22920">
    <property type="entry name" value="UvrC_RNaseH"/>
    <property type="match status" value="1"/>
</dbReference>